<dbReference type="AlphaFoldDB" id="A0AA36CYW2"/>
<organism evidence="1 2">
    <name type="scientific">Mesorhabditis spiculigera</name>
    <dbReference type="NCBI Taxonomy" id="96644"/>
    <lineage>
        <taxon>Eukaryota</taxon>
        <taxon>Metazoa</taxon>
        <taxon>Ecdysozoa</taxon>
        <taxon>Nematoda</taxon>
        <taxon>Chromadorea</taxon>
        <taxon>Rhabditida</taxon>
        <taxon>Rhabditina</taxon>
        <taxon>Rhabditomorpha</taxon>
        <taxon>Rhabditoidea</taxon>
        <taxon>Rhabditidae</taxon>
        <taxon>Mesorhabditinae</taxon>
        <taxon>Mesorhabditis</taxon>
    </lineage>
</organism>
<sequence length="131" mass="15307">MTDVAFCPMVPPLRERMVRVSGECEWPHFDLQEFMHQFGQRLERVHAGHVELIFKEKEDQDALRTSVSSRLAIVQKGVTMRFNLLKAYGKDFLASFLWSRREFVTQDGWHVVSAREQSKRPANFLVALIEL</sequence>
<gene>
    <name evidence="1" type="ORF">MSPICULIGERA_LOCUS16191</name>
</gene>
<reference evidence="1" key="1">
    <citation type="submission" date="2023-06" db="EMBL/GenBank/DDBJ databases">
        <authorList>
            <person name="Delattre M."/>
        </authorList>
    </citation>
    <scope>NUCLEOTIDE SEQUENCE</scope>
    <source>
        <strain evidence="1">AF72</strain>
    </source>
</reference>
<keyword evidence="2" id="KW-1185">Reference proteome</keyword>
<accession>A0AA36CYW2</accession>
<protein>
    <submittedName>
        <fullName evidence="1">Uncharacterized protein</fullName>
    </submittedName>
</protein>
<comment type="caution">
    <text evidence="1">The sequence shown here is derived from an EMBL/GenBank/DDBJ whole genome shotgun (WGS) entry which is preliminary data.</text>
</comment>
<feature type="non-terminal residue" evidence="1">
    <location>
        <position position="131"/>
    </location>
</feature>
<proteinExistence type="predicted"/>
<evidence type="ECO:0000313" key="2">
    <source>
        <dbReference type="Proteomes" id="UP001177023"/>
    </source>
</evidence>
<evidence type="ECO:0000313" key="1">
    <source>
        <dbReference type="EMBL" id="CAJ0577927.1"/>
    </source>
</evidence>
<dbReference type="Proteomes" id="UP001177023">
    <property type="component" value="Unassembled WGS sequence"/>
</dbReference>
<name>A0AA36CYW2_9BILA</name>
<dbReference type="EMBL" id="CATQJA010002652">
    <property type="protein sequence ID" value="CAJ0577927.1"/>
    <property type="molecule type" value="Genomic_DNA"/>
</dbReference>